<protein>
    <submittedName>
        <fullName evidence="2">Minor tail protein</fullName>
    </submittedName>
</protein>
<evidence type="ECO:0000313" key="2">
    <source>
        <dbReference type="EMBL" id="ASX99247.1"/>
    </source>
</evidence>
<keyword evidence="3" id="KW-1185">Reference proteome</keyword>
<proteinExistence type="predicted"/>
<gene>
    <name evidence="2" type="primary">23</name>
    <name evidence="2" type="ORF">SEA_MOLIVIA_23</name>
</gene>
<name>A0A286N4E0_9CAUD</name>
<feature type="region of interest" description="Disordered" evidence="1">
    <location>
        <begin position="1"/>
        <end position="21"/>
    </location>
</feature>
<dbReference type="EMBL" id="MF185731">
    <property type="protein sequence ID" value="ASX99247.1"/>
    <property type="molecule type" value="Genomic_DNA"/>
</dbReference>
<dbReference type="Proteomes" id="UP000225204">
    <property type="component" value="Segment"/>
</dbReference>
<dbReference type="Gene3D" id="2.60.120.260">
    <property type="entry name" value="Galactose-binding domain-like"/>
    <property type="match status" value="1"/>
</dbReference>
<dbReference type="KEGG" id="vg:40086235"/>
<dbReference type="InterPro" id="IPR008979">
    <property type="entry name" value="Galactose-bd-like_sf"/>
</dbReference>
<dbReference type="GeneID" id="40086235"/>
<evidence type="ECO:0000256" key="1">
    <source>
        <dbReference type="SAM" id="MobiDB-lite"/>
    </source>
</evidence>
<accession>A0A286N4E0</accession>
<evidence type="ECO:0000313" key="3">
    <source>
        <dbReference type="Proteomes" id="UP000225204"/>
    </source>
</evidence>
<dbReference type="SUPFAM" id="SSF49785">
    <property type="entry name" value="Galactose-binding domain-like"/>
    <property type="match status" value="1"/>
</dbReference>
<dbReference type="RefSeq" id="YP_009610147.1">
    <property type="nucleotide sequence ID" value="NC_042001.1"/>
</dbReference>
<dbReference type="OrthoDB" id="1156at10239"/>
<sequence>MRRDQIDAGSQPVRNYDQNPRWDATSGSTFVRSNLCWNSSFETNLNGWSGAGVPVTTITRVNDKAKFGTWSMRADCTALNGGAFLNSGRVAAVSGESATLSVWMLGEAGKQMTLESRFLDSAQAILTNKIAPTVTATGDWQRLSVSHIAPANTASVDLVVRNYTNGAHVIYTDGVLIEKHSVLFDYFDGSFAASGDFTYSWTGTAHQTTSNQIAPLPASIVSSGNAPRPVWQSLDRPAATPKFARTQQLITGAALGVNPTDSVHPASITRTNLMWVRCSRSVSADVRYRDPSGANLLVQGTVTFVADQWQLLRVVGAPSFANASLSLLFTTNRLQAGDTVDVGPHMSVPGVYTGDIVDGTKPFSKWDGAANASTSVGYPPQLLSLAGKPLYDITDVGSTTLSGGFGNTEARTIYTVYQNLIDIPDSNVPIILTYGATALNDTIPNQFLTLRQQASSNPGNNLIVRRTGGAGALVSRSLVTPNVATWGIDNTGKAFIQVNNEPTVTDSITMDIPNERIVINAPSTSSVHIRTLIYRGLHDATTRAAVNRYLGNKYGAPVS</sequence>
<reference evidence="3" key="1">
    <citation type="submission" date="2017-06" db="EMBL/GenBank/DDBJ databases">
        <authorList>
            <person name="Kim H.J."/>
            <person name="Triplett B.A."/>
        </authorList>
    </citation>
    <scope>NUCLEOTIDE SEQUENCE [LARGE SCALE GENOMIC DNA]</scope>
</reference>
<organism evidence="2 3">
    <name type="scientific">Arthrobacter phage Molivia</name>
    <dbReference type="NCBI Taxonomy" id="2015839"/>
    <lineage>
        <taxon>Viruses</taxon>
        <taxon>Duplodnaviria</taxon>
        <taxon>Heunggongvirae</taxon>
        <taxon>Uroviricota</taxon>
        <taxon>Caudoviricetes</taxon>
        <taxon>Amigovirus</taxon>
        <taxon>Amigovirus molivia</taxon>
    </lineage>
</organism>